<proteinExistence type="predicted"/>
<keyword evidence="3" id="KW-1185">Reference proteome</keyword>
<protein>
    <submittedName>
        <fullName evidence="2">Putative secreted protein</fullName>
    </submittedName>
</protein>
<organism evidence="2 3">
    <name type="scientific">Spirochaeta isovalerica</name>
    <dbReference type="NCBI Taxonomy" id="150"/>
    <lineage>
        <taxon>Bacteria</taxon>
        <taxon>Pseudomonadati</taxon>
        <taxon>Spirochaetota</taxon>
        <taxon>Spirochaetia</taxon>
        <taxon>Spirochaetales</taxon>
        <taxon>Spirochaetaceae</taxon>
        <taxon>Spirochaeta</taxon>
    </lineage>
</organism>
<evidence type="ECO:0000256" key="1">
    <source>
        <dbReference type="SAM" id="SignalP"/>
    </source>
</evidence>
<reference evidence="2 3" key="1">
    <citation type="submission" date="2020-08" db="EMBL/GenBank/DDBJ databases">
        <title>Genomic Encyclopedia of Type Strains, Phase IV (KMG-IV): sequencing the most valuable type-strain genomes for metagenomic binning, comparative biology and taxonomic classification.</title>
        <authorList>
            <person name="Goeker M."/>
        </authorList>
    </citation>
    <scope>NUCLEOTIDE SEQUENCE [LARGE SCALE GENOMIC DNA]</scope>
    <source>
        <strain evidence="2 3">DSM 2461</strain>
    </source>
</reference>
<feature type="signal peptide" evidence="1">
    <location>
        <begin position="1"/>
        <end position="19"/>
    </location>
</feature>
<evidence type="ECO:0000313" key="3">
    <source>
        <dbReference type="Proteomes" id="UP000587760"/>
    </source>
</evidence>
<comment type="caution">
    <text evidence="2">The sequence shown here is derived from an EMBL/GenBank/DDBJ whole genome shotgun (WGS) entry which is preliminary data.</text>
</comment>
<dbReference type="InterPro" id="IPR018725">
    <property type="entry name" value="DUF2259_secreted"/>
</dbReference>
<keyword evidence="1" id="KW-0732">Signal</keyword>
<name>A0A841RIK5_9SPIO</name>
<gene>
    <name evidence="2" type="ORF">HNR50_004051</name>
</gene>
<feature type="chain" id="PRO_5032570381" evidence="1">
    <location>
        <begin position="20"/>
        <end position="227"/>
    </location>
</feature>
<accession>A0A841RIK5</accession>
<dbReference type="RefSeq" id="WP_184748595.1">
    <property type="nucleotide sequence ID" value="NZ_JACHGJ010000011.1"/>
</dbReference>
<dbReference type="EMBL" id="JACHGJ010000011">
    <property type="protein sequence ID" value="MBB6482358.1"/>
    <property type="molecule type" value="Genomic_DNA"/>
</dbReference>
<sequence>MKKTVLICSLLLIAFSLFAGDTARFVNLGFSGDGAYFMFAQHGFQSDTGKLYSDLYIVDVKRNVFVSGGVHHGEYESIIEPGQSSDGALYTLLESTADQRRRYNIAYLEKGRPLYIRFPEREEENPNNLNFRDFERNTAYTIDLVQEVEGEGSALKSRFYIDLKLEQRNGIVKNLKIGHPDYYREGITGYEINRILLSPDEDSLIFIINKSDVDLNVRYMIETAKIN</sequence>
<dbReference type="Pfam" id="PF10016">
    <property type="entry name" value="DUF2259"/>
    <property type="match status" value="1"/>
</dbReference>
<dbReference type="AlphaFoldDB" id="A0A841RIK5"/>
<dbReference type="Proteomes" id="UP000587760">
    <property type="component" value="Unassembled WGS sequence"/>
</dbReference>
<evidence type="ECO:0000313" key="2">
    <source>
        <dbReference type="EMBL" id="MBB6482358.1"/>
    </source>
</evidence>